<dbReference type="PIRSF" id="PIRSF001327">
    <property type="entry name" value="Arsenical_pump-driving_ATPase"/>
    <property type="match status" value="1"/>
</dbReference>
<dbReference type="InterPro" id="IPR027541">
    <property type="entry name" value="Ars_ATPase"/>
</dbReference>
<accession>A0ABV6NCC8</accession>
<keyword evidence="4" id="KW-1185">Reference proteome</keyword>
<comment type="similarity">
    <text evidence="1">Belongs to the arsA ATPase family.</text>
</comment>
<comment type="caution">
    <text evidence="3">The sequence shown here is derived from an EMBL/GenBank/DDBJ whole genome shotgun (WGS) entry which is preliminary data.</text>
</comment>
<proteinExistence type="inferred from homology"/>
<protein>
    <submittedName>
        <fullName evidence="3">Arsenical pump-driving ATPase</fullName>
    </submittedName>
</protein>
<dbReference type="Proteomes" id="UP001589833">
    <property type="component" value="Unassembled WGS sequence"/>
</dbReference>
<dbReference type="InterPro" id="IPR027417">
    <property type="entry name" value="P-loop_NTPase"/>
</dbReference>
<evidence type="ECO:0000313" key="3">
    <source>
        <dbReference type="EMBL" id="MFC0557793.1"/>
    </source>
</evidence>
<dbReference type="InterPro" id="IPR003593">
    <property type="entry name" value="AAA+_ATPase"/>
</dbReference>
<dbReference type="InterPro" id="IPR016300">
    <property type="entry name" value="ATPase_ArsA/GET3"/>
</dbReference>
<dbReference type="PANTHER" id="PTHR10803">
    <property type="entry name" value="ARSENICAL PUMP-DRIVING ATPASE ARSENITE-TRANSLOCATING ATPASE"/>
    <property type="match status" value="1"/>
</dbReference>
<organism evidence="3 4">
    <name type="scientific">Halalkalibacter alkalisediminis</name>
    <dbReference type="NCBI Taxonomy" id="935616"/>
    <lineage>
        <taxon>Bacteria</taxon>
        <taxon>Bacillati</taxon>
        <taxon>Bacillota</taxon>
        <taxon>Bacilli</taxon>
        <taxon>Bacillales</taxon>
        <taxon>Bacillaceae</taxon>
        <taxon>Halalkalibacter</taxon>
    </lineage>
</organism>
<dbReference type="EMBL" id="JBHLTR010000003">
    <property type="protein sequence ID" value="MFC0557793.1"/>
    <property type="molecule type" value="Genomic_DNA"/>
</dbReference>
<dbReference type="SUPFAM" id="SSF52540">
    <property type="entry name" value="P-loop containing nucleoside triphosphate hydrolases"/>
    <property type="match status" value="2"/>
</dbReference>
<evidence type="ECO:0000256" key="1">
    <source>
        <dbReference type="ARBA" id="ARBA00011040"/>
    </source>
</evidence>
<dbReference type="PANTHER" id="PTHR10803:SF3">
    <property type="entry name" value="ATPASE GET3"/>
    <property type="match status" value="1"/>
</dbReference>
<dbReference type="SMART" id="SM00382">
    <property type="entry name" value="AAA"/>
    <property type="match status" value="2"/>
</dbReference>
<dbReference type="NCBIfam" id="TIGR00345">
    <property type="entry name" value="GET3_arsA_TRC40"/>
    <property type="match status" value="1"/>
</dbReference>
<name>A0ABV6NCC8_9BACI</name>
<reference evidence="3 4" key="1">
    <citation type="submission" date="2024-09" db="EMBL/GenBank/DDBJ databases">
        <authorList>
            <person name="Sun Q."/>
            <person name="Mori K."/>
        </authorList>
    </citation>
    <scope>NUCLEOTIDE SEQUENCE [LARGE SCALE GENOMIC DNA]</scope>
    <source>
        <strain evidence="3 4">NCAIM B.02301</strain>
    </source>
</reference>
<dbReference type="NCBIfam" id="TIGR04291">
    <property type="entry name" value="arsen_driv_ArsA"/>
    <property type="match status" value="1"/>
</dbReference>
<dbReference type="InterPro" id="IPR025723">
    <property type="entry name" value="ArsA/GET3_ATPase-like"/>
</dbReference>
<dbReference type="Gene3D" id="3.40.50.300">
    <property type="entry name" value="P-loop containing nucleotide triphosphate hydrolases"/>
    <property type="match status" value="2"/>
</dbReference>
<dbReference type="RefSeq" id="WP_273843220.1">
    <property type="nucleotide sequence ID" value="NZ_JAQQWT010000006.1"/>
</dbReference>
<sequence>MSSRFQPHSDTVTPFLFFTGKGGVGKTSTACATAVALAEEGKKVLIVSTDPASNLQDVFDQEIGYETTKITAIPGLVAINLDPEEAANAYREKIVGPFRDKLPAVVVTQMEEQLSGACTVEIAAFDEFATILTNPERTTAYDHIIFDTAPTGHTLRLLQLPTAWSSFLEDSTHGASCLGPLSGLAEKRALYTDAVNALANAEETTLVLVSRPDESALKEASRAANELKEVGLTNQWLLLNGILEQYVQEDPISTALYERQQHALMNMPEDVKLMKTFELPYVPYQLTGSDALRAFFKGEPFHPDVDQEETFTDLPTLKAVTDQLGTKKSGVILTMGKGGVGKTTVAASVAIALAEQGHSVHLTTTDPAEHLSFVLEGTEAKGSLTVSHIDPKKEVEAYTEEVLAKSADTLDENGLAYLKEDLSSPCTEEIAVFRAFADVVDQASDSFVVIDTAPTGHTLLLLDAAQSYHKEIERSTGEVPESVSKLLPRLRNSEETDVIIVTLPEATPVHEAKRLQDDLARADITPIWWVINQCFSATNIADPILKQRSQSEQKWIQLVSEAHASQAAVIPWQPAGLVGYEHLKKLTN</sequence>
<evidence type="ECO:0000259" key="2">
    <source>
        <dbReference type="SMART" id="SM00382"/>
    </source>
</evidence>
<evidence type="ECO:0000313" key="4">
    <source>
        <dbReference type="Proteomes" id="UP001589833"/>
    </source>
</evidence>
<dbReference type="CDD" id="cd02035">
    <property type="entry name" value="ArsA"/>
    <property type="match status" value="2"/>
</dbReference>
<feature type="domain" description="AAA+ ATPase" evidence="2">
    <location>
        <begin position="328"/>
        <end position="534"/>
    </location>
</feature>
<feature type="domain" description="AAA+ ATPase" evidence="2">
    <location>
        <begin position="12"/>
        <end position="231"/>
    </location>
</feature>
<gene>
    <name evidence="3" type="primary">arsA</name>
    <name evidence="3" type="ORF">ACFFH4_01835</name>
</gene>
<dbReference type="Pfam" id="PF02374">
    <property type="entry name" value="ArsA_ATPase"/>
    <property type="match status" value="3"/>
</dbReference>